<keyword evidence="3" id="KW-1185">Reference proteome</keyword>
<feature type="region of interest" description="Disordered" evidence="1">
    <location>
        <begin position="92"/>
        <end position="214"/>
    </location>
</feature>
<evidence type="ECO:0000313" key="2">
    <source>
        <dbReference type="EMBL" id="PWY99987.1"/>
    </source>
</evidence>
<gene>
    <name evidence="2" type="ORF">BCV70DRAFT_200161</name>
</gene>
<sequence>MEPILPPPLRLQLSHEPVSVTHDEVSASISAFLSAYAARTGAQTSSNADDPSSAATGSTGGVVASQLTRLMNGLAGKIDYDVFSKFVGASGFDTPKDTDDEYETPAEVLESTSQPSTSAAIADSALPSQPPAPKSEQGVDGTVSFSRSDELHADSDIPDPTSLISSQPDADAKDNDDKKRKKDKKEKKEKKEKKSKHEGDEDKESKKKRRKSSD</sequence>
<evidence type="ECO:0000256" key="1">
    <source>
        <dbReference type="SAM" id="MobiDB-lite"/>
    </source>
</evidence>
<reference evidence="2 3" key="1">
    <citation type="journal article" date="2018" name="Mol. Biol. Evol.">
        <title>Broad Genomic Sampling Reveals a Smut Pathogenic Ancestry of the Fungal Clade Ustilaginomycotina.</title>
        <authorList>
            <person name="Kijpornyongpan T."/>
            <person name="Mondo S.J."/>
            <person name="Barry K."/>
            <person name="Sandor L."/>
            <person name="Lee J."/>
            <person name="Lipzen A."/>
            <person name="Pangilinan J."/>
            <person name="LaButti K."/>
            <person name="Hainaut M."/>
            <person name="Henrissat B."/>
            <person name="Grigoriev I.V."/>
            <person name="Spatafora J.W."/>
            <person name="Aime M.C."/>
        </authorList>
    </citation>
    <scope>NUCLEOTIDE SEQUENCE [LARGE SCALE GENOMIC DNA]</scope>
    <source>
        <strain evidence="2 3">MCA 3645</strain>
    </source>
</reference>
<proteinExistence type="predicted"/>
<feature type="compositionally biased region" description="Polar residues" evidence="1">
    <location>
        <begin position="110"/>
        <end position="119"/>
    </location>
</feature>
<dbReference type="Proteomes" id="UP000246740">
    <property type="component" value="Unassembled WGS sequence"/>
</dbReference>
<name>A0A317XQ23_9BASI</name>
<dbReference type="AlphaFoldDB" id="A0A317XQ23"/>
<protein>
    <submittedName>
        <fullName evidence="2">Uncharacterized protein</fullName>
    </submittedName>
</protein>
<dbReference type="InParanoid" id="A0A317XQ23"/>
<feature type="compositionally biased region" description="Basic residues" evidence="1">
    <location>
        <begin position="179"/>
        <end position="194"/>
    </location>
</feature>
<dbReference type="EMBL" id="KZ819193">
    <property type="protein sequence ID" value="PWY99987.1"/>
    <property type="molecule type" value="Genomic_DNA"/>
</dbReference>
<dbReference type="OrthoDB" id="2554984at2759"/>
<accession>A0A317XQ23</accession>
<organism evidence="2 3">
    <name type="scientific">Testicularia cyperi</name>
    <dbReference type="NCBI Taxonomy" id="1882483"/>
    <lineage>
        <taxon>Eukaryota</taxon>
        <taxon>Fungi</taxon>
        <taxon>Dikarya</taxon>
        <taxon>Basidiomycota</taxon>
        <taxon>Ustilaginomycotina</taxon>
        <taxon>Ustilaginomycetes</taxon>
        <taxon>Ustilaginales</taxon>
        <taxon>Anthracoideaceae</taxon>
        <taxon>Testicularia</taxon>
    </lineage>
</organism>
<evidence type="ECO:0000313" key="3">
    <source>
        <dbReference type="Proteomes" id="UP000246740"/>
    </source>
</evidence>
<feature type="compositionally biased region" description="Basic and acidic residues" evidence="1">
    <location>
        <begin position="195"/>
        <end position="205"/>
    </location>
</feature>